<dbReference type="OrthoDB" id="1272599at2"/>
<evidence type="ECO:0008006" key="4">
    <source>
        <dbReference type="Google" id="ProtNLM"/>
    </source>
</evidence>
<dbReference type="Proteomes" id="UP000076715">
    <property type="component" value="Unassembled WGS sequence"/>
</dbReference>
<dbReference type="AlphaFoldDB" id="A0A162CPR3"/>
<evidence type="ECO:0000313" key="2">
    <source>
        <dbReference type="EMBL" id="KZS40324.1"/>
    </source>
</evidence>
<dbReference type="STRING" id="1642818.AWE51_05040"/>
<keyword evidence="3" id="KW-1185">Reference proteome</keyword>
<feature type="chain" id="PRO_5007832781" description="DUF4468 domain-containing protein" evidence="1">
    <location>
        <begin position="18"/>
        <end position="187"/>
    </location>
</feature>
<feature type="signal peptide" evidence="1">
    <location>
        <begin position="1"/>
        <end position="17"/>
    </location>
</feature>
<gene>
    <name evidence="2" type="ORF">AWE51_05040</name>
</gene>
<organism evidence="2 3">
    <name type="scientific">Aquimarina aggregata</name>
    <dbReference type="NCBI Taxonomy" id="1642818"/>
    <lineage>
        <taxon>Bacteria</taxon>
        <taxon>Pseudomonadati</taxon>
        <taxon>Bacteroidota</taxon>
        <taxon>Flavobacteriia</taxon>
        <taxon>Flavobacteriales</taxon>
        <taxon>Flavobacteriaceae</taxon>
        <taxon>Aquimarina</taxon>
    </lineage>
</organism>
<evidence type="ECO:0000313" key="3">
    <source>
        <dbReference type="Proteomes" id="UP000076715"/>
    </source>
</evidence>
<dbReference type="RefSeq" id="WP_066313798.1">
    <property type="nucleotide sequence ID" value="NZ_LQRT01000013.1"/>
</dbReference>
<accession>A0A162CPR3</accession>
<protein>
    <recommendedName>
        <fullName evidence="4">DUF4468 domain-containing protein</fullName>
    </recommendedName>
</protein>
<comment type="caution">
    <text evidence="2">The sequence shown here is derived from an EMBL/GenBank/DDBJ whole genome shotgun (WGS) entry which is preliminary data.</text>
</comment>
<sequence>MEKFLLFLLLLPLTIFAQTNYSQEDITAAASHEKQWLLTNTTGDKTDYAYGITKMVQPFIQAKTNWEAQYSSCGTNCQQWVHQTNAPSTLKKRKISYKVYFEKLPTGKLISTKVVFEGNKDLIIDFFMTYWTDDLEFNPGTKDKHDLATVRFLTDIATLKTNTDGDASIIVTTGTAKDSYANMLSHN</sequence>
<proteinExistence type="predicted"/>
<name>A0A162CPR3_9FLAO</name>
<reference evidence="2 3" key="1">
    <citation type="submission" date="2016-01" db="EMBL/GenBank/DDBJ databases">
        <title>The draft genome sequence of Aquimarina sp. RZW4-3-2.</title>
        <authorList>
            <person name="Wang Y."/>
        </authorList>
    </citation>
    <scope>NUCLEOTIDE SEQUENCE [LARGE SCALE GENOMIC DNA]</scope>
    <source>
        <strain evidence="2 3">RZW4-3-2</strain>
    </source>
</reference>
<evidence type="ECO:0000256" key="1">
    <source>
        <dbReference type="SAM" id="SignalP"/>
    </source>
</evidence>
<dbReference type="EMBL" id="LQRT01000013">
    <property type="protein sequence ID" value="KZS40324.1"/>
    <property type="molecule type" value="Genomic_DNA"/>
</dbReference>
<keyword evidence="1" id="KW-0732">Signal</keyword>